<dbReference type="InterPro" id="IPR006260">
    <property type="entry name" value="TonB/TolA_C"/>
</dbReference>
<evidence type="ECO:0000259" key="11">
    <source>
        <dbReference type="PROSITE" id="PS52015"/>
    </source>
</evidence>
<comment type="caution">
    <text evidence="12">The sequence shown here is derived from an EMBL/GenBank/DDBJ whole genome shotgun (WGS) entry which is preliminary data.</text>
</comment>
<evidence type="ECO:0000313" key="13">
    <source>
        <dbReference type="Proteomes" id="UP000245461"/>
    </source>
</evidence>
<keyword evidence="5" id="KW-0997">Cell inner membrane</keyword>
<dbReference type="EMBL" id="QGLE01000009">
    <property type="protein sequence ID" value="PWR20290.1"/>
    <property type="molecule type" value="Genomic_DNA"/>
</dbReference>
<evidence type="ECO:0000256" key="6">
    <source>
        <dbReference type="ARBA" id="ARBA00022692"/>
    </source>
</evidence>
<keyword evidence="3" id="KW-0813">Transport</keyword>
<reference evidence="12 13" key="1">
    <citation type="submission" date="2018-05" db="EMBL/GenBank/DDBJ databases">
        <title>Zavarzinia sp. HR-AS.</title>
        <authorList>
            <person name="Lee Y."/>
            <person name="Jeon C.O."/>
        </authorList>
    </citation>
    <scope>NUCLEOTIDE SEQUENCE [LARGE SCALE GENOMIC DNA]</scope>
    <source>
        <strain evidence="12 13">HR-AS</strain>
    </source>
</reference>
<gene>
    <name evidence="12" type="ORF">DKG74_14870</name>
</gene>
<dbReference type="NCBIfam" id="TIGR01352">
    <property type="entry name" value="tonB_Cterm"/>
    <property type="match status" value="1"/>
</dbReference>
<dbReference type="GO" id="GO:0015031">
    <property type="term" value="P:protein transport"/>
    <property type="evidence" value="ECO:0007669"/>
    <property type="project" value="UniProtKB-KW"/>
</dbReference>
<dbReference type="RefSeq" id="WP_109906964.1">
    <property type="nucleotide sequence ID" value="NZ_QGLE01000009.1"/>
</dbReference>
<evidence type="ECO:0000256" key="9">
    <source>
        <dbReference type="ARBA" id="ARBA00023136"/>
    </source>
</evidence>
<dbReference type="PROSITE" id="PS52015">
    <property type="entry name" value="TONB_CTD"/>
    <property type="match status" value="1"/>
</dbReference>
<feature type="compositionally biased region" description="Basic and acidic residues" evidence="10">
    <location>
        <begin position="107"/>
        <end position="137"/>
    </location>
</feature>
<evidence type="ECO:0000313" key="12">
    <source>
        <dbReference type="EMBL" id="PWR20290.1"/>
    </source>
</evidence>
<dbReference type="PANTHER" id="PTHR33446">
    <property type="entry name" value="PROTEIN TONB-RELATED"/>
    <property type="match status" value="1"/>
</dbReference>
<dbReference type="SUPFAM" id="SSF74653">
    <property type="entry name" value="TolA/TonB C-terminal domain"/>
    <property type="match status" value="1"/>
</dbReference>
<dbReference type="PANTHER" id="PTHR33446:SF2">
    <property type="entry name" value="PROTEIN TONB"/>
    <property type="match status" value="1"/>
</dbReference>
<dbReference type="Pfam" id="PF03544">
    <property type="entry name" value="TonB_C"/>
    <property type="match status" value="1"/>
</dbReference>
<dbReference type="InterPro" id="IPR037682">
    <property type="entry name" value="TonB_C"/>
</dbReference>
<comment type="subcellular location">
    <subcellularLocation>
        <location evidence="1">Cell inner membrane</location>
        <topology evidence="1">Single-pass membrane protein</topology>
        <orientation evidence="1">Periplasmic side</orientation>
    </subcellularLocation>
</comment>
<dbReference type="InterPro" id="IPR051045">
    <property type="entry name" value="TonB-dependent_transducer"/>
</dbReference>
<evidence type="ECO:0000256" key="10">
    <source>
        <dbReference type="SAM" id="MobiDB-lite"/>
    </source>
</evidence>
<feature type="compositionally biased region" description="Low complexity" evidence="10">
    <location>
        <begin position="138"/>
        <end position="148"/>
    </location>
</feature>
<feature type="region of interest" description="Disordered" evidence="10">
    <location>
        <begin position="104"/>
        <end position="148"/>
    </location>
</feature>
<dbReference type="Proteomes" id="UP000245461">
    <property type="component" value="Unassembled WGS sequence"/>
</dbReference>
<evidence type="ECO:0000256" key="4">
    <source>
        <dbReference type="ARBA" id="ARBA00022475"/>
    </source>
</evidence>
<keyword evidence="8" id="KW-1133">Transmembrane helix</keyword>
<comment type="similarity">
    <text evidence="2">Belongs to the TonB family.</text>
</comment>
<protein>
    <recommendedName>
        <fullName evidence="11">TonB C-terminal domain-containing protein</fullName>
    </recommendedName>
</protein>
<organism evidence="12 13">
    <name type="scientific">Zavarzinia aquatilis</name>
    <dbReference type="NCBI Taxonomy" id="2211142"/>
    <lineage>
        <taxon>Bacteria</taxon>
        <taxon>Pseudomonadati</taxon>
        <taxon>Pseudomonadota</taxon>
        <taxon>Alphaproteobacteria</taxon>
        <taxon>Rhodospirillales</taxon>
        <taxon>Zavarziniaceae</taxon>
        <taxon>Zavarzinia</taxon>
    </lineage>
</organism>
<accession>A0A317E2A8</accession>
<dbReference type="GO" id="GO:0055085">
    <property type="term" value="P:transmembrane transport"/>
    <property type="evidence" value="ECO:0007669"/>
    <property type="project" value="InterPro"/>
</dbReference>
<dbReference type="OrthoDB" id="7280794at2"/>
<evidence type="ECO:0000256" key="5">
    <source>
        <dbReference type="ARBA" id="ARBA00022519"/>
    </source>
</evidence>
<feature type="domain" description="TonB C-terminal" evidence="11">
    <location>
        <begin position="177"/>
        <end position="268"/>
    </location>
</feature>
<proteinExistence type="inferred from homology"/>
<keyword evidence="4" id="KW-1003">Cell membrane</keyword>
<evidence type="ECO:0000256" key="7">
    <source>
        <dbReference type="ARBA" id="ARBA00022927"/>
    </source>
</evidence>
<keyword evidence="9" id="KW-0472">Membrane</keyword>
<keyword evidence="6" id="KW-0812">Transmembrane</keyword>
<evidence type="ECO:0000256" key="8">
    <source>
        <dbReference type="ARBA" id="ARBA00022989"/>
    </source>
</evidence>
<keyword evidence="7" id="KW-0653">Protein transport</keyword>
<dbReference type="AlphaFoldDB" id="A0A317E2A8"/>
<evidence type="ECO:0000256" key="3">
    <source>
        <dbReference type="ARBA" id="ARBA00022448"/>
    </source>
</evidence>
<dbReference type="GO" id="GO:0098797">
    <property type="term" value="C:plasma membrane protein complex"/>
    <property type="evidence" value="ECO:0007669"/>
    <property type="project" value="TreeGrafter"/>
</dbReference>
<sequence length="268" mass="28266">MSTLRNLSLGLSLGLHLAAIGGLVFLVRPDSGAKFAAPPTIELMLPPMAVAAASSVAPVDATEVTPVEAAEVTPPEPEVVETPPDVLPVMTEAVQAVEPVVAVAAEQKPEPPKPEKPKPRERAERPKKPAPQKEKVEAPAPAAETVTTAAPPRAVAAVAAAGTAAVAGGGNPGAKADFKALVSAWIERHKRFPDRLRRRGLQGTPVVRFRLTRDGQVVDCRIERGSPHDGIDEAAMETIRRAEPFPAMPDDVPGETMEFTVPIAFNLR</sequence>
<evidence type="ECO:0000256" key="1">
    <source>
        <dbReference type="ARBA" id="ARBA00004383"/>
    </source>
</evidence>
<name>A0A317E2A8_9PROT</name>
<keyword evidence="13" id="KW-1185">Reference proteome</keyword>
<dbReference type="Gene3D" id="3.30.1150.10">
    <property type="match status" value="1"/>
</dbReference>
<dbReference type="GO" id="GO:0031992">
    <property type="term" value="F:energy transducer activity"/>
    <property type="evidence" value="ECO:0007669"/>
    <property type="project" value="TreeGrafter"/>
</dbReference>
<evidence type="ECO:0000256" key="2">
    <source>
        <dbReference type="ARBA" id="ARBA00006555"/>
    </source>
</evidence>